<dbReference type="PANTHER" id="PTHR30572:SF4">
    <property type="entry name" value="ABC TRANSPORTER PERMEASE YTRF"/>
    <property type="match status" value="1"/>
</dbReference>
<comment type="similarity">
    <text evidence="6">Belongs to the ABC-4 integral membrane protein family.</text>
</comment>
<reference evidence="11" key="1">
    <citation type="submission" date="2016-10" db="EMBL/GenBank/DDBJ databases">
        <authorList>
            <person name="Varghese N."/>
            <person name="Submissions S."/>
        </authorList>
    </citation>
    <scope>NUCLEOTIDE SEQUENCE [LARGE SCALE GENOMIC DNA]</scope>
    <source>
        <strain evidence="11">DSM 22427</strain>
    </source>
</reference>
<organism evidence="10 11">
    <name type="scientific">Halostagnicola kamekurae</name>
    <dbReference type="NCBI Taxonomy" id="619731"/>
    <lineage>
        <taxon>Archaea</taxon>
        <taxon>Methanobacteriati</taxon>
        <taxon>Methanobacteriota</taxon>
        <taxon>Stenosarchaea group</taxon>
        <taxon>Halobacteria</taxon>
        <taxon>Halobacteriales</taxon>
        <taxon>Natrialbaceae</taxon>
        <taxon>Halostagnicola</taxon>
    </lineage>
</organism>
<feature type="domain" description="MacB-like periplasmic core" evidence="9">
    <location>
        <begin position="40"/>
        <end position="268"/>
    </location>
</feature>
<evidence type="ECO:0000256" key="1">
    <source>
        <dbReference type="ARBA" id="ARBA00004651"/>
    </source>
</evidence>
<evidence type="ECO:0000256" key="4">
    <source>
        <dbReference type="ARBA" id="ARBA00022989"/>
    </source>
</evidence>
<dbReference type="RefSeq" id="WP_092904314.1">
    <property type="nucleotide sequence ID" value="NZ_FOZS01000002.1"/>
</dbReference>
<dbReference type="GO" id="GO:0005886">
    <property type="term" value="C:plasma membrane"/>
    <property type="evidence" value="ECO:0007669"/>
    <property type="project" value="UniProtKB-SubCell"/>
</dbReference>
<dbReference type="InterPro" id="IPR003838">
    <property type="entry name" value="ABC3_permease_C"/>
</dbReference>
<feature type="transmembrane region" description="Helical" evidence="7">
    <location>
        <begin position="41"/>
        <end position="67"/>
    </location>
</feature>
<dbReference type="InterPro" id="IPR025857">
    <property type="entry name" value="MacB_PCD"/>
</dbReference>
<dbReference type="Pfam" id="PF02687">
    <property type="entry name" value="FtsX"/>
    <property type="match status" value="1"/>
</dbReference>
<proteinExistence type="inferred from homology"/>
<evidence type="ECO:0000256" key="2">
    <source>
        <dbReference type="ARBA" id="ARBA00022475"/>
    </source>
</evidence>
<gene>
    <name evidence="10" type="ORF">SAMN04488556_2078</name>
</gene>
<dbReference type="InterPro" id="IPR050250">
    <property type="entry name" value="Macrolide_Exporter_MacB"/>
</dbReference>
<dbReference type="OrthoDB" id="163559at2157"/>
<dbReference type="EMBL" id="FOZS01000002">
    <property type="protein sequence ID" value="SFS67807.1"/>
    <property type="molecule type" value="Genomic_DNA"/>
</dbReference>
<evidence type="ECO:0000259" key="8">
    <source>
        <dbReference type="Pfam" id="PF02687"/>
    </source>
</evidence>
<keyword evidence="4 7" id="KW-1133">Transmembrane helix</keyword>
<dbReference type="Proteomes" id="UP000199199">
    <property type="component" value="Unassembled WGS sequence"/>
</dbReference>
<evidence type="ECO:0000256" key="5">
    <source>
        <dbReference type="ARBA" id="ARBA00023136"/>
    </source>
</evidence>
<evidence type="ECO:0000256" key="7">
    <source>
        <dbReference type="SAM" id="Phobius"/>
    </source>
</evidence>
<feature type="transmembrane region" description="Helical" evidence="7">
    <location>
        <begin position="291"/>
        <end position="316"/>
    </location>
</feature>
<feature type="domain" description="ABC3 transporter permease C-terminal" evidence="8">
    <location>
        <begin position="299"/>
        <end position="413"/>
    </location>
</feature>
<evidence type="ECO:0000313" key="11">
    <source>
        <dbReference type="Proteomes" id="UP000199199"/>
    </source>
</evidence>
<feature type="transmembrane region" description="Helical" evidence="7">
    <location>
        <begin position="389"/>
        <end position="410"/>
    </location>
</feature>
<dbReference type="PANTHER" id="PTHR30572">
    <property type="entry name" value="MEMBRANE COMPONENT OF TRANSPORTER-RELATED"/>
    <property type="match status" value="1"/>
</dbReference>
<feature type="transmembrane region" description="Helical" evidence="7">
    <location>
        <begin position="337"/>
        <end position="361"/>
    </location>
</feature>
<keyword evidence="2" id="KW-1003">Cell membrane</keyword>
<evidence type="ECO:0000256" key="6">
    <source>
        <dbReference type="ARBA" id="ARBA00038076"/>
    </source>
</evidence>
<dbReference type="GO" id="GO:0022857">
    <property type="term" value="F:transmembrane transporter activity"/>
    <property type="evidence" value="ECO:0007669"/>
    <property type="project" value="TreeGrafter"/>
</dbReference>
<dbReference type="Pfam" id="PF12704">
    <property type="entry name" value="MacB_PCD"/>
    <property type="match status" value="1"/>
</dbReference>
<comment type="subcellular location">
    <subcellularLocation>
        <location evidence="1">Cell membrane</location>
        <topology evidence="1">Multi-pass membrane protein</topology>
    </subcellularLocation>
</comment>
<sequence length="423" mass="43683">MIGRVAARLRAAVGLRRRSARASGVVGVAFAQIRRAPRRTVLAVLAVALVVLSVTLLASLGVGVVAIGEDGLENANRDIWLSSDPIDPAASGTENPIGGAHKVTADLEAREDVSSASPIAMYEVYVGTNPGELERTSAVGVPQTHSGFDFQAGGGFEIEEEAAEEAMTEGEPTTEEVVLDPATADRLDASPGDTVYLGTSRQSAPEYEFTVVGTSGYYSQYLGSKASAVPLPDLLAVAGTSGTDRSTFVTADAAPGEDPRAVAADIDAAYPEYDVRASDEQIGAMAEKRPLVLASGLTLVGLAVVGGVVLTVNLFALVASQQREELAALRAIGLSRWVLAGTIGAQGLVIGLLGGVAGLLATPALAAGLNRIVTDVIGFERLLRTPLEVYVVGFVLAALVGTIVALVAGWRAGRYARIEHLEA</sequence>
<keyword evidence="3 7" id="KW-0812">Transmembrane</keyword>
<protein>
    <submittedName>
        <fullName evidence="10">Putative ABC transport system permease protein</fullName>
    </submittedName>
</protein>
<evidence type="ECO:0000313" key="10">
    <source>
        <dbReference type="EMBL" id="SFS67807.1"/>
    </source>
</evidence>
<name>A0A1I6RSV4_9EURY</name>
<dbReference type="AlphaFoldDB" id="A0A1I6RSV4"/>
<keyword evidence="11" id="KW-1185">Reference proteome</keyword>
<keyword evidence="5 7" id="KW-0472">Membrane</keyword>
<accession>A0A1I6RSV4</accession>
<evidence type="ECO:0000256" key="3">
    <source>
        <dbReference type="ARBA" id="ARBA00022692"/>
    </source>
</evidence>
<evidence type="ECO:0000259" key="9">
    <source>
        <dbReference type="Pfam" id="PF12704"/>
    </source>
</evidence>